<keyword evidence="2" id="KW-1185">Reference proteome</keyword>
<dbReference type="Proteomes" id="UP000248817">
    <property type="component" value="Unassembled WGS sequence"/>
</dbReference>
<protein>
    <recommendedName>
        <fullName evidence="3">Protein kinase domain-containing protein</fullName>
    </recommendedName>
</protein>
<organism evidence="1 2">
    <name type="scientific">Aspergillus indologenus CBS 114.80</name>
    <dbReference type="NCBI Taxonomy" id="1450541"/>
    <lineage>
        <taxon>Eukaryota</taxon>
        <taxon>Fungi</taxon>
        <taxon>Dikarya</taxon>
        <taxon>Ascomycota</taxon>
        <taxon>Pezizomycotina</taxon>
        <taxon>Eurotiomycetes</taxon>
        <taxon>Eurotiomycetidae</taxon>
        <taxon>Eurotiales</taxon>
        <taxon>Aspergillaceae</taxon>
        <taxon>Aspergillus</taxon>
        <taxon>Aspergillus subgen. Circumdati</taxon>
    </lineage>
</organism>
<evidence type="ECO:0008006" key="3">
    <source>
        <dbReference type="Google" id="ProtNLM"/>
    </source>
</evidence>
<dbReference type="AlphaFoldDB" id="A0A2V5I475"/>
<evidence type="ECO:0000313" key="1">
    <source>
        <dbReference type="EMBL" id="PYI29882.1"/>
    </source>
</evidence>
<accession>A0A2V5I475</accession>
<gene>
    <name evidence="1" type="ORF">BP00DRAFT_437304</name>
</gene>
<proteinExistence type="predicted"/>
<dbReference type="EMBL" id="KZ825524">
    <property type="protein sequence ID" value="PYI29882.1"/>
    <property type="molecule type" value="Genomic_DNA"/>
</dbReference>
<reference evidence="1 2" key="1">
    <citation type="submission" date="2018-02" db="EMBL/GenBank/DDBJ databases">
        <title>The genomes of Aspergillus section Nigri reveals drivers in fungal speciation.</title>
        <authorList>
            <consortium name="DOE Joint Genome Institute"/>
            <person name="Vesth T.C."/>
            <person name="Nybo J."/>
            <person name="Theobald S."/>
            <person name="Brandl J."/>
            <person name="Frisvad J.C."/>
            <person name="Nielsen K.F."/>
            <person name="Lyhne E.K."/>
            <person name="Kogle M.E."/>
            <person name="Kuo A."/>
            <person name="Riley R."/>
            <person name="Clum A."/>
            <person name="Nolan M."/>
            <person name="Lipzen A."/>
            <person name="Salamov A."/>
            <person name="Henrissat B."/>
            <person name="Wiebenga A."/>
            <person name="De vries R.P."/>
            <person name="Grigoriev I.V."/>
            <person name="Mortensen U.H."/>
            <person name="Andersen M.R."/>
            <person name="Baker S.E."/>
        </authorList>
    </citation>
    <scope>NUCLEOTIDE SEQUENCE [LARGE SCALE GENOMIC DNA]</scope>
    <source>
        <strain evidence="1 2">CBS 114.80</strain>
    </source>
</reference>
<evidence type="ECO:0000313" key="2">
    <source>
        <dbReference type="Proteomes" id="UP000248817"/>
    </source>
</evidence>
<name>A0A2V5I475_9EURO</name>
<sequence>MNGMGLAPLNVRGLLDQELVLNDQPITVTEVVQLDRNHPVYRVKIEQFDNLPRTGNFGGVPALILSEVVGTTLYDLARRKKLHGHKTTLETLESELERVFRTLSTYGAIYWDQKLDNFLLCDDEKSNNSRVMIVDLEQVQFPVKFQSWQLSVNREGARSLMKDIRDILRPNREPSPVRSWRISNGDCEDLNALGTTQAGALAQSTCRGDIEVPGYLVS</sequence>